<dbReference type="InterPro" id="IPR000719">
    <property type="entry name" value="Prot_kinase_dom"/>
</dbReference>
<evidence type="ECO:0000259" key="1">
    <source>
        <dbReference type="PROSITE" id="PS50011"/>
    </source>
</evidence>
<dbReference type="GO" id="GO:0004674">
    <property type="term" value="F:protein serine/threonine kinase activity"/>
    <property type="evidence" value="ECO:0007669"/>
    <property type="project" value="TreeGrafter"/>
</dbReference>
<dbReference type="EMBL" id="CAJJDM010000026">
    <property type="protein sequence ID" value="CAD8058215.1"/>
    <property type="molecule type" value="Genomic_DNA"/>
</dbReference>
<dbReference type="InterPro" id="IPR053235">
    <property type="entry name" value="Ser_Thr_kinase"/>
</dbReference>
<evidence type="ECO:0000313" key="3">
    <source>
        <dbReference type="Proteomes" id="UP000688137"/>
    </source>
</evidence>
<keyword evidence="3" id="KW-1185">Reference proteome</keyword>
<dbReference type="Pfam" id="PF00069">
    <property type="entry name" value="Pkinase"/>
    <property type="match status" value="1"/>
</dbReference>
<reference evidence="2" key="1">
    <citation type="submission" date="2021-01" db="EMBL/GenBank/DDBJ databases">
        <authorList>
            <consortium name="Genoscope - CEA"/>
            <person name="William W."/>
        </authorList>
    </citation>
    <scope>NUCLEOTIDE SEQUENCE</scope>
</reference>
<dbReference type="PANTHER" id="PTHR24361">
    <property type="entry name" value="MITOGEN-ACTIVATED KINASE KINASE KINASE"/>
    <property type="match status" value="1"/>
</dbReference>
<dbReference type="GO" id="GO:0005524">
    <property type="term" value="F:ATP binding"/>
    <property type="evidence" value="ECO:0007669"/>
    <property type="project" value="InterPro"/>
</dbReference>
<accession>A0A8S1KWF2</accession>
<dbReference type="OMA" id="PYYYFLN"/>
<organism evidence="2 3">
    <name type="scientific">Paramecium primaurelia</name>
    <dbReference type="NCBI Taxonomy" id="5886"/>
    <lineage>
        <taxon>Eukaryota</taxon>
        <taxon>Sar</taxon>
        <taxon>Alveolata</taxon>
        <taxon>Ciliophora</taxon>
        <taxon>Intramacronucleata</taxon>
        <taxon>Oligohymenophorea</taxon>
        <taxon>Peniculida</taxon>
        <taxon>Parameciidae</taxon>
        <taxon>Paramecium</taxon>
    </lineage>
</organism>
<dbReference type="PANTHER" id="PTHR24361:SF613">
    <property type="entry name" value="NUCLEAR RECEPTOR-BINDING PROTEIN-RELATED"/>
    <property type="match status" value="1"/>
</dbReference>
<name>A0A8S1KWF2_PARPR</name>
<dbReference type="PROSITE" id="PS50011">
    <property type="entry name" value="PROTEIN_KINASE_DOM"/>
    <property type="match status" value="1"/>
</dbReference>
<dbReference type="SMART" id="SM00220">
    <property type="entry name" value="S_TKc"/>
    <property type="match status" value="1"/>
</dbReference>
<gene>
    <name evidence="2" type="ORF">PPRIM_AZ9-3.1.T0270103</name>
</gene>
<dbReference type="AlphaFoldDB" id="A0A8S1KWF2"/>
<dbReference type="Proteomes" id="UP000688137">
    <property type="component" value="Unassembled WGS sequence"/>
</dbReference>
<proteinExistence type="predicted"/>
<feature type="domain" description="Protein kinase" evidence="1">
    <location>
        <begin position="5"/>
        <end position="279"/>
    </location>
</feature>
<protein>
    <recommendedName>
        <fullName evidence="1">Protein kinase domain-containing protein</fullName>
    </recommendedName>
</protein>
<evidence type="ECO:0000313" key="2">
    <source>
        <dbReference type="EMBL" id="CAD8058215.1"/>
    </source>
</evidence>
<dbReference type="GO" id="GO:0005737">
    <property type="term" value="C:cytoplasm"/>
    <property type="evidence" value="ECO:0007669"/>
    <property type="project" value="TreeGrafter"/>
</dbReference>
<comment type="caution">
    <text evidence="2">The sequence shown here is derived from an EMBL/GenBank/DDBJ whole genome shotgun (WGS) entry which is preliminary data.</text>
</comment>
<sequence>MNYSITILYQALTTSSGKVFLIEEKSYNTSIKYYAFQFQQKEIIEKSLIQQTKILQKSKYQHLFRKYQKMLLKNQQIEQELYLFDYHEGSQFLDQKVLDYGKNKKSFEYPEINQYIKQLLLALYELHKNQIPGRVFSVYNILVIQPNDRLVLMDFGFEPDIQQDQLDILAPPEYLEEIINQKQKNNQFDLKFDSWLVGAFLYHLIKFKSINQIEVSKNTYERFKYDKKEKFYEYLSKIQFIPCQTQRYKESLLSFVQSLLTCDPNKRLSFYEIYQHKYIQELNIEGVYQCIEFYKKFEQIKDLLNDVIITKDFKNDVFDTNDFGPVSSNLHPSEAKSLEFPKNLEMIYTEEAKPKQQIQIIPKIIDQISNTNCPDYLNIIMNKPQFSNPRFQDYWLQIQLDCLRCYILANTVDRIQTVFKKYKHPFDKLFAYIIKKMHYLILREFNNYLKSDFFQNKSDQNWSTFKEQHKKDLFKSDLINSYLEKLVTELIKDFQQIKLDQDPPLPEIIKKSLKDDKDQNYNMIYNSLEFYLNGYSEALQTLFQFINSQTIQNQEQSDELNQFKKLVYFCVDINISFQPQHFQEQFKGLASQNQKVQPRDIINFLEIKYIIR</sequence>